<organism evidence="7 8">
    <name type="scientific">Stachybotrys elegans</name>
    <dbReference type="NCBI Taxonomy" id="80388"/>
    <lineage>
        <taxon>Eukaryota</taxon>
        <taxon>Fungi</taxon>
        <taxon>Dikarya</taxon>
        <taxon>Ascomycota</taxon>
        <taxon>Pezizomycotina</taxon>
        <taxon>Sordariomycetes</taxon>
        <taxon>Hypocreomycetidae</taxon>
        <taxon>Hypocreales</taxon>
        <taxon>Stachybotryaceae</taxon>
        <taxon>Stachybotrys</taxon>
    </lineage>
</organism>
<dbReference type="OrthoDB" id="2283488at2759"/>
<evidence type="ECO:0000313" key="7">
    <source>
        <dbReference type="EMBL" id="KAH7304267.1"/>
    </source>
</evidence>
<keyword evidence="3" id="KW-0804">Transcription</keyword>
<comment type="caution">
    <text evidence="7">The sequence shown here is derived from an EMBL/GenBank/DDBJ whole genome shotgun (WGS) entry which is preliminary data.</text>
</comment>
<proteinExistence type="predicted"/>
<dbReference type="GO" id="GO:0005634">
    <property type="term" value="C:nucleus"/>
    <property type="evidence" value="ECO:0007669"/>
    <property type="project" value="TreeGrafter"/>
</dbReference>
<dbReference type="GO" id="GO:0006351">
    <property type="term" value="P:DNA-templated transcription"/>
    <property type="evidence" value="ECO:0007669"/>
    <property type="project" value="InterPro"/>
</dbReference>
<evidence type="ECO:0000313" key="8">
    <source>
        <dbReference type="Proteomes" id="UP000813444"/>
    </source>
</evidence>
<feature type="region of interest" description="Disordered" evidence="5">
    <location>
        <begin position="1"/>
        <end position="23"/>
    </location>
</feature>
<evidence type="ECO:0000256" key="3">
    <source>
        <dbReference type="ARBA" id="ARBA00023163"/>
    </source>
</evidence>
<dbReference type="GO" id="GO:0000978">
    <property type="term" value="F:RNA polymerase II cis-regulatory region sequence-specific DNA binding"/>
    <property type="evidence" value="ECO:0007669"/>
    <property type="project" value="TreeGrafter"/>
</dbReference>
<keyword evidence="4" id="KW-0539">Nucleus</keyword>
<dbReference type="GO" id="GO:0000981">
    <property type="term" value="F:DNA-binding transcription factor activity, RNA polymerase II-specific"/>
    <property type="evidence" value="ECO:0007669"/>
    <property type="project" value="InterPro"/>
</dbReference>
<dbReference type="SMART" id="SM00066">
    <property type="entry name" value="GAL4"/>
    <property type="match status" value="1"/>
</dbReference>
<keyword evidence="2" id="KW-0805">Transcription regulation</keyword>
<evidence type="ECO:0000256" key="4">
    <source>
        <dbReference type="ARBA" id="ARBA00023242"/>
    </source>
</evidence>
<dbReference type="CDD" id="cd12148">
    <property type="entry name" value="fungal_TF_MHR"/>
    <property type="match status" value="1"/>
</dbReference>
<dbReference type="Gene3D" id="4.10.240.10">
    <property type="entry name" value="Zn(2)-C6 fungal-type DNA-binding domain"/>
    <property type="match status" value="1"/>
</dbReference>
<dbReference type="PROSITE" id="PS00463">
    <property type="entry name" value="ZN2_CY6_FUNGAL_1"/>
    <property type="match status" value="1"/>
</dbReference>
<reference evidence="7" key="1">
    <citation type="journal article" date="2021" name="Nat. Commun.">
        <title>Genetic determinants of endophytism in the Arabidopsis root mycobiome.</title>
        <authorList>
            <person name="Mesny F."/>
            <person name="Miyauchi S."/>
            <person name="Thiergart T."/>
            <person name="Pickel B."/>
            <person name="Atanasova L."/>
            <person name="Karlsson M."/>
            <person name="Huettel B."/>
            <person name="Barry K.W."/>
            <person name="Haridas S."/>
            <person name="Chen C."/>
            <person name="Bauer D."/>
            <person name="Andreopoulos W."/>
            <person name="Pangilinan J."/>
            <person name="LaButti K."/>
            <person name="Riley R."/>
            <person name="Lipzen A."/>
            <person name="Clum A."/>
            <person name="Drula E."/>
            <person name="Henrissat B."/>
            <person name="Kohler A."/>
            <person name="Grigoriev I.V."/>
            <person name="Martin F.M."/>
            <person name="Hacquard S."/>
        </authorList>
    </citation>
    <scope>NUCLEOTIDE SEQUENCE</scope>
    <source>
        <strain evidence="7">MPI-CAGE-CH-0235</strain>
    </source>
</reference>
<feature type="compositionally biased region" description="Low complexity" evidence="5">
    <location>
        <begin position="108"/>
        <end position="119"/>
    </location>
</feature>
<dbReference type="Pfam" id="PF04082">
    <property type="entry name" value="Fungal_trans"/>
    <property type="match status" value="1"/>
</dbReference>
<dbReference type="InterPro" id="IPR051127">
    <property type="entry name" value="Fungal_SecMet_Regulators"/>
</dbReference>
<evidence type="ECO:0000256" key="5">
    <source>
        <dbReference type="SAM" id="MobiDB-lite"/>
    </source>
</evidence>
<evidence type="ECO:0000256" key="2">
    <source>
        <dbReference type="ARBA" id="ARBA00023015"/>
    </source>
</evidence>
<keyword evidence="1" id="KW-0479">Metal-binding</keyword>
<evidence type="ECO:0000259" key="6">
    <source>
        <dbReference type="PROSITE" id="PS50048"/>
    </source>
</evidence>
<dbReference type="PANTHER" id="PTHR47424">
    <property type="entry name" value="REGULATORY PROTEIN GAL4"/>
    <property type="match status" value="1"/>
</dbReference>
<sequence>MSAPPASQQAPGPRLAITSTYRQKRRQVARACDGCRIHRIKCDDDTPCSNCRAKGRPCSNSGGAKASTLSQAHGEIERLRQRVSHLEAQLERERERDGIAAAVDEHLSPPNSSASTSSPEDGLRPSPDDAVNSIWEGIELRPARSPHTSWFGPSSLYYFISRLSVFLSSSLEQAHPAVTMLPQSASSSTLLNHPPADDEELERGADFLYPDLSVDGVFLSPTQEEYFINLFWQTYHTSLYAILDETEFKKHYQSLWIPATNSRKPSAIVDIVIAMCMQYGISALPSHRQGDLGAGDDATVAGRWHYRRGQMLLASELESPTISTLQCHLLRATYLCGGSFHNMVDSACGLAVRTAYQLGLHMEPLPSVPERERQMRRRLWWAVYFLDSKVGMKLGRPFLVHGHKSMPGLPDDQLETARLSGSMFAPIGQNATWLSFNLHHILLYKVTRQAHTSFYTKDLSVVHGRTVWDDPWALDTLAGVLSLHTKRFDEWARAVPDALKAKRQDGAGAFSTNGSALEMEQYAPLWLQRQRVLLELLYHHLSVTLYRPLISFTSLPREDSAAHSIALKCASHAIELSKITHQVLSSTPILDGWHEAFEWQWSAAMSLVGFLLADPQGHSAAAARDAINIAISVFDIFGANFAAAASAAVIMRRLALMVDLVINQNSERGQYQDDALTGSMDVEQTASLGPELSGGLAGPNMEPHDSFSVADFDLFDMAVGVDFWAELDMLWPGPTKA</sequence>
<keyword evidence="8" id="KW-1185">Reference proteome</keyword>
<dbReference type="InterPro" id="IPR001138">
    <property type="entry name" value="Zn2Cys6_DnaBD"/>
</dbReference>
<gene>
    <name evidence="7" type="ORF">B0I35DRAFT_445424</name>
</gene>
<feature type="region of interest" description="Disordered" evidence="5">
    <location>
        <begin position="102"/>
        <end position="130"/>
    </location>
</feature>
<evidence type="ECO:0000256" key="1">
    <source>
        <dbReference type="ARBA" id="ARBA00022723"/>
    </source>
</evidence>
<feature type="compositionally biased region" description="Polar residues" evidence="5">
    <location>
        <begin position="58"/>
        <end position="71"/>
    </location>
</feature>
<feature type="compositionally biased region" description="Low complexity" evidence="5">
    <location>
        <begin position="1"/>
        <end position="11"/>
    </location>
</feature>
<dbReference type="PANTHER" id="PTHR47424:SF12">
    <property type="entry name" value="TRANSCRIPTION FACTOR ASQA"/>
    <property type="match status" value="1"/>
</dbReference>
<feature type="region of interest" description="Disordered" evidence="5">
    <location>
        <begin position="53"/>
        <end position="74"/>
    </location>
</feature>
<dbReference type="PROSITE" id="PS50048">
    <property type="entry name" value="ZN2_CY6_FUNGAL_2"/>
    <property type="match status" value="1"/>
</dbReference>
<name>A0A8K0WK76_9HYPO</name>
<dbReference type="EMBL" id="JAGPNK010000024">
    <property type="protein sequence ID" value="KAH7304267.1"/>
    <property type="molecule type" value="Genomic_DNA"/>
</dbReference>
<dbReference type="GO" id="GO:0000435">
    <property type="term" value="P:positive regulation of transcription from RNA polymerase II promoter by galactose"/>
    <property type="evidence" value="ECO:0007669"/>
    <property type="project" value="TreeGrafter"/>
</dbReference>
<protein>
    <submittedName>
        <fullName evidence="7">Fungal-specific transcription factor domain-containing protein</fullName>
    </submittedName>
</protein>
<dbReference type="InterPro" id="IPR007219">
    <property type="entry name" value="XnlR_reg_dom"/>
</dbReference>
<feature type="domain" description="Zn(2)-C6 fungal-type" evidence="6">
    <location>
        <begin position="31"/>
        <end position="60"/>
    </location>
</feature>
<dbReference type="GO" id="GO:0008270">
    <property type="term" value="F:zinc ion binding"/>
    <property type="evidence" value="ECO:0007669"/>
    <property type="project" value="InterPro"/>
</dbReference>
<dbReference type="Pfam" id="PF00172">
    <property type="entry name" value="Zn_clus"/>
    <property type="match status" value="1"/>
</dbReference>
<dbReference type="CDD" id="cd00067">
    <property type="entry name" value="GAL4"/>
    <property type="match status" value="1"/>
</dbReference>
<dbReference type="SMART" id="SM00906">
    <property type="entry name" value="Fungal_trans"/>
    <property type="match status" value="1"/>
</dbReference>
<dbReference type="AlphaFoldDB" id="A0A8K0WK76"/>
<dbReference type="Proteomes" id="UP000813444">
    <property type="component" value="Unassembled WGS sequence"/>
</dbReference>
<dbReference type="SUPFAM" id="SSF57701">
    <property type="entry name" value="Zn2/Cys6 DNA-binding domain"/>
    <property type="match status" value="1"/>
</dbReference>
<accession>A0A8K0WK76</accession>
<dbReference type="InterPro" id="IPR036864">
    <property type="entry name" value="Zn2-C6_fun-type_DNA-bd_sf"/>
</dbReference>